<dbReference type="GO" id="GO:0043531">
    <property type="term" value="F:ADP binding"/>
    <property type="evidence" value="ECO:0007669"/>
    <property type="project" value="InterPro"/>
</dbReference>
<dbReference type="SUPFAM" id="SSF52047">
    <property type="entry name" value="RNI-like"/>
    <property type="match status" value="1"/>
</dbReference>
<dbReference type="Pfam" id="PF23247">
    <property type="entry name" value="LRR_RPS2"/>
    <property type="match status" value="1"/>
</dbReference>
<organism evidence="5">
    <name type="scientific">Salix viminalis</name>
    <name type="common">Common osier</name>
    <name type="synonym">Basket willow</name>
    <dbReference type="NCBI Taxonomy" id="40686"/>
    <lineage>
        <taxon>Eukaryota</taxon>
        <taxon>Viridiplantae</taxon>
        <taxon>Streptophyta</taxon>
        <taxon>Embryophyta</taxon>
        <taxon>Tracheophyta</taxon>
        <taxon>Spermatophyta</taxon>
        <taxon>Magnoliopsida</taxon>
        <taxon>eudicotyledons</taxon>
        <taxon>Gunneridae</taxon>
        <taxon>Pentapetalae</taxon>
        <taxon>rosids</taxon>
        <taxon>fabids</taxon>
        <taxon>Malpighiales</taxon>
        <taxon>Salicaceae</taxon>
        <taxon>Saliceae</taxon>
        <taxon>Salix</taxon>
    </lineage>
</organism>
<evidence type="ECO:0000313" key="5">
    <source>
        <dbReference type="EMBL" id="VFU25491.1"/>
    </source>
</evidence>
<feature type="domain" description="Disease resistance protein At4g27190-like leucine-rich repeats" evidence="4">
    <location>
        <begin position="460"/>
        <end position="586"/>
    </location>
</feature>
<sequence length="930" mass="104881">MGSRQAAFDEGHTMLDRLADVSLLERVESHTMRRGVKMHDLIRDMAIQILQENSQAMVKAGLQLRELPDEEEWIENFTRVSLMHNKITEIPSSHSPRCPTLSTLLFCGTPLVNIADSFFERLHGLKVLDLSFTNIRKLPDSVSGLVSLTALVLENCRELRHVPSLEKLRVLKKLDLASTALEKMPQGMECLRNLEYLRMNGCGEKEFPSGLLLKLSHLQVLVVEEPLIDGIRAPITIKGKEVGCLRKLESLECHFEGHSDFVEYLKSRDETQSLSTYCYGVGTIPDCHVKIRKTISLHNLSGEDLRSEDFQVMFPKDIQQLIIYICHAGTSLCDVFSLINYATELEDIDIWLCNSMESLVSSSWFCSAPSPNSTFSSLKKLNCVGCERMTKLFPLVLLQNLVSLKEINVTSCMNMEEIIGAEWVTGEESRSNMEFKLPKLRVLHLSALPKLKRICSAELICDSLNKITVSSCHSMEILVPSSWSLINLESIDVFKCDKMEEIIGGARSDEEGVMGEEGSSKTEIKLSKLTYVSLEGLPELKSICSAKLICDSLNAVHINRCNSMEILFPSSWSLVNLEDIEVEYCEKMEEIIGGTNEIILPQLTFLSLKELPELRSICSAKLICDSLKEVCIYRCNSMEILFPSSWSLVNLECLEVEYCEKMEEIIGGTNEIILPKLKSAKFYKLPEMKSICSAELICNNLIYELDADNTGTKDSVNRSRVVSVAGDDPIVVEIITVNYFGNFEVCEEIHGYDGSRMIPLGRPARRFGIIYFSAQLVNMEDNSCSGISRTEDECGKAPLAQEPTLPRIEPVVQVLEQSNAERDNLSVDAGRTQLLERPETRVYWITASQDTSINRLQISLARRIGLYLSNEDDELHRVVALKKELMKKQYKWVLILDDLWKAFDLQKLGIPDQAEGCKLILTTRSEKICQ</sequence>
<feature type="domain" description="NB-ARC" evidence="3">
    <location>
        <begin position="841"/>
        <end position="930"/>
    </location>
</feature>
<dbReference type="Pfam" id="PF13855">
    <property type="entry name" value="LRR_8"/>
    <property type="match status" value="1"/>
</dbReference>
<dbReference type="Pfam" id="PF00931">
    <property type="entry name" value="NB-ARC"/>
    <property type="match status" value="1"/>
</dbReference>
<proteinExistence type="inferred from homology"/>
<dbReference type="InterPro" id="IPR027417">
    <property type="entry name" value="P-loop_NTPase"/>
</dbReference>
<dbReference type="InterPro" id="IPR057135">
    <property type="entry name" value="At4g27190-like_LRR"/>
</dbReference>
<protein>
    <submittedName>
        <fullName evidence="5">Uncharacterized protein</fullName>
    </submittedName>
</protein>
<name>A0A6N2KB10_SALVM</name>
<dbReference type="Gene3D" id="3.80.10.10">
    <property type="entry name" value="Ribonuclease Inhibitor"/>
    <property type="match status" value="3"/>
</dbReference>
<evidence type="ECO:0000259" key="4">
    <source>
        <dbReference type="Pfam" id="PF23247"/>
    </source>
</evidence>
<dbReference type="Gene3D" id="3.40.50.300">
    <property type="entry name" value="P-loop containing nucleotide triphosphate hydrolases"/>
    <property type="match status" value="1"/>
</dbReference>
<accession>A0A6N2KB10</accession>
<dbReference type="PANTHER" id="PTHR33463">
    <property type="entry name" value="NB-ARC DOMAIN-CONTAINING PROTEIN-RELATED"/>
    <property type="match status" value="1"/>
</dbReference>
<dbReference type="PANTHER" id="PTHR33463:SF187">
    <property type="entry name" value="AND NB-ARC DOMAIN DISEASE RESISTANCE PROTEIN, PUTATIVE-RELATED"/>
    <property type="match status" value="1"/>
</dbReference>
<dbReference type="InterPro" id="IPR032675">
    <property type="entry name" value="LRR_dom_sf"/>
</dbReference>
<gene>
    <name evidence="5" type="ORF">SVIM_LOCUS60392</name>
</gene>
<dbReference type="InterPro" id="IPR050905">
    <property type="entry name" value="Plant_NBS-LRR"/>
</dbReference>
<evidence type="ECO:0000256" key="2">
    <source>
        <dbReference type="ARBA" id="ARBA00022821"/>
    </source>
</evidence>
<keyword evidence="2" id="KW-0611">Plant defense</keyword>
<dbReference type="InterPro" id="IPR001611">
    <property type="entry name" value="Leu-rich_rpt"/>
</dbReference>
<dbReference type="InterPro" id="IPR002182">
    <property type="entry name" value="NB-ARC"/>
</dbReference>
<evidence type="ECO:0000256" key="1">
    <source>
        <dbReference type="ARBA" id="ARBA00008894"/>
    </source>
</evidence>
<dbReference type="SUPFAM" id="SSF52540">
    <property type="entry name" value="P-loop containing nucleoside triphosphate hydrolases"/>
    <property type="match status" value="1"/>
</dbReference>
<evidence type="ECO:0000259" key="3">
    <source>
        <dbReference type="Pfam" id="PF00931"/>
    </source>
</evidence>
<dbReference type="SUPFAM" id="SSF52058">
    <property type="entry name" value="L domain-like"/>
    <property type="match status" value="1"/>
</dbReference>
<dbReference type="EMBL" id="CAADRP010000225">
    <property type="protein sequence ID" value="VFU25491.1"/>
    <property type="molecule type" value="Genomic_DNA"/>
</dbReference>
<dbReference type="AlphaFoldDB" id="A0A6N2KB10"/>
<comment type="similarity">
    <text evidence="1">Belongs to the disease resistance NB-LRR family.</text>
</comment>
<reference evidence="5" key="1">
    <citation type="submission" date="2019-03" db="EMBL/GenBank/DDBJ databases">
        <authorList>
            <person name="Mank J."/>
            <person name="Almeida P."/>
        </authorList>
    </citation>
    <scope>NUCLEOTIDE SEQUENCE</scope>
    <source>
        <strain evidence="5">78183</strain>
    </source>
</reference>